<accession>A0A6A6DHI8</accession>
<evidence type="ECO:0000313" key="2">
    <source>
        <dbReference type="Proteomes" id="UP000800200"/>
    </source>
</evidence>
<organism evidence="1 2">
    <name type="scientific">Zopfia rhizophila CBS 207.26</name>
    <dbReference type="NCBI Taxonomy" id="1314779"/>
    <lineage>
        <taxon>Eukaryota</taxon>
        <taxon>Fungi</taxon>
        <taxon>Dikarya</taxon>
        <taxon>Ascomycota</taxon>
        <taxon>Pezizomycotina</taxon>
        <taxon>Dothideomycetes</taxon>
        <taxon>Dothideomycetes incertae sedis</taxon>
        <taxon>Zopfiaceae</taxon>
        <taxon>Zopfia</taxon>
    </lineage>
</organism>
<proteinExistence type="predicted"/>
<gene>
    <name evidence="1" type="ORF">K469DRAFT_602343</name>
</gene>
<sequence length="191" mass="21661">DTSYAYMHYKLGMWWKQRPTDLTHEERWKVRGIKILLGLALELCSSYPAYDILRDGNKDRNEGAFLIGLLSRPSCPVRYMVAKGIAIMAARTLTHLNPSASYMPASPYQSGAVKTTLPPRTHLWAALITALTDRRKTAHILEGLLQLVSLEMDVPKYLIQIGDPGKVFEKGEDDILRAKLRTTLFPEYDKL</sequence>
<reference evidence="1" key="1">
    <citation type="journal article" date="2020" name="Stud. Mycol.">
        <title>101 Dothideomycetes genomes: a test case for predicting lifestyles and emergence of pathogens.</title>
        <authorList>
            <person name="Haridas S."/>
            <person name="Albert R."/>
            <person name="Binder M."/>
            <person name="Bloem J."/>
            <person name="Labutti K."/>
            <person name="Salamov A."/>
            <person name="Andreopoulos B."/>
            <person name="Baker S."/>
            <person name="Barry K."/>
            <person name="Bills G."/>
            <person name="Bluhm B."/>
            <person name="Cannon C."/>
            <person name="Castanera R."/>
            <person name="Culley D."/>
            <person name="Daum C."/>
            <person name="Ezra D."/>
            <person name="Gonzalez J."/>
            <person name="Henrissat B."/>
            <person name="Kuo A."/>
            <person name="Liang C."/>
            <person name="Lipzen A."/>
            <person name="Lutzoni F."/>
            <person name="Magnuson J."/>
            <person name="Mondo S."/>
            <person name="Nolan M."/>
            <person name="Ohm R."/>
            <person name="Pangilinan J."/>
            <person name="Park H.-J."/>
            <person name="Ramirez L."/>
            <person name="Alfaro M."/>
            <person name="Sun H."/>
            <person name="Tritt A."/>
            <person name="Yoshinaga Y."/>
            <person name="Zwiers L.-H."/>
            <person name="Turgeon B."/>
            <person name="Goodwin S."/>
            <person name="Spatafora J."/>
            <person name="Crous P."/>
            <person name="Grigoriev I."/>
        </authorList>
    </citation>
    <scope>NUCLEOTIDE SEQUENCE</scope>
    <source>
        <strain evidence="1">CBS 207.26</strain>
    </source>
</reference>
<name>A0A6A6DHI8_9PEZI</name>
<protein>
    <submittedName>
        <fullName evidence="1">Uncharacterized protein</fullName>
    </submittedName>
</protein>
<dbReference type="OrthoDB" id="3785169at2759"/>
<dbReference type="AlphaFoldDB" id="A0A6A6DHI8"/>
<dbReference type="Proteomes" id="UP000800200">
    <property type="component" value="Unassembled WGS sequence"/>
</dbReference>
<evidence type="ECO:0000313" key="1">
    <source>
        <dbReference type="EMBL" id="KAF2177719.1"/>
    </source>
</evidence>
<feature type="non-terminal residue" evidence="1">
    <location>
        <position position="1"/>
    </location>
</feature>
<keyword evidence="2" id="KW-1185">Reference proteome</keyword>
<dbReference type="EMBL" id="ML994685">
    <property type="protein sequence ID" value="KAF2177719.1"/>
    <property type="molecule type" value="Genomic_DNA"/>
</dbReference>